<evidence type="ECO:0000256" key="7">
    <source>
        <dbReference type="RuleBase" id="RU363032"/>
    </source>
</evidence>
<dbReference type="GO" id="GO:0005886">
    <property type="term" value="C:plasma membrane"/>
    <property type="evidence" value="ECO:0007669"/>
    <property type="project" value="UniProtKB-SubCell"/>
</dbReference>
<dbReference type="RefSeq" id="WP_230862806.1">
    <property type="nucleotide sequence ID" value="NZ_CABVGP010000002.1"/>
</dbReference>
<dbReference type="PANTHER" id="PTHR30151:SF20">
    <property type="entry name" value="ABC TRANSPORTER PERMEASE PROTEIN HI_0355-RELATED"/>
    <property type="match status" value="1"/>
</dbReference>
<evidence type="ECO:0000256" key="5">
    <source>
        <dbReference type="ARBA" id="ARBA00022989"/>
    </source>
</evidence>
<feature type="region of interest" description="Disordered" evidence="8">
    <location>
        <begin position="1"/>
        <end position="34"/>
    </location>
</feature>
<evidence type="ECO:0000313" key="10">
    <source>
        <dbReference type="EMBL" id="VVJ21574.1"/>
    </source>
</evidence>
<dbReference type="Proteomes" id="UP000399805">
    <property type="component" value="Unassembled WGS sequence"/>
</dbReference>
<dbReference type="Gene3D" id="1.10.3720.10">
    <property type="entry name" value="MetI-like"/>
    <property type="match status" value="1"/>
</dbReference>
<evidence type="ECO:0000313" key="11">
    <source>
        <dbReference type="Proteomes" id="UP000399805"/>
    </source>
</evidence>
<dbReference type="CDD" id="cd06261">
    <property type="entry name" value="TM_PBP2"/>
    <property type="match status" value="1"/>
</dbReference>
<dbReference type="EMBL" id="CABVGP010000002">
    <property type="protein sequence ID" value="VVJ21574.1"/>
    <property type="molecule type" value="Genomic_DNA"/>
</dbReference>
<comment type="subcellular location">
    <subcellularLocation>
        <location evidence="1 7">Cell membrane</location>
        <topology evidence="1 7">Multi-pass membrane protein</topology>
    </subcellularLocation>
</comment>
<proteinExistence type="inferred from homology"/>
<keyword evidence="4 7" id="KW-0812">Transmembrane</keyword>
<dbReference type="PROSITE" id="PS50928">
    <property type="entry name" value="ABC_TM1"/>
    <property type="match status" value="1"/>
</dbReference>
<evidence type="ECO:0000256" key="6">
    <source>
        <dbReference type="ARBA" id="ARBA00023136"/>
    </source>
</evidence>
<feature type="transmembrane region" description="Helical" evidence="7">
    <location>
        <begin position="255"/>
        <end position="274"/>
    </location>
</feature>
<reference evidence="10 11" key="1">
    <citation type="submission" date="2019-09" db="EMBL/GenBank/DDBJ databases">
        <authorList>
            <person name="Leyn A S."/>
        </authorList>
    </citation>
    <scope>NUCLEOTIDE SEQUENCE [LARGE SCALE GENOMIC DNA]</scope>
    <source>
        <strain evidence="10">AA231_1</strain>
    </source>
</reference>
<dbReference type="AlphaFoldDB" id="A0A6I8LU64"/>
<evidence type="ECO:0000256" key="3">
    <source>
        <dbReference type="ARBA" id="ARBA00022475"/>
    </source>
</evidence>
<keyword evidence="3" id="KW-1003">Cell membrane</keyword>
<evidence type="ECO:0000256" key="1">
    <source>
        <dbReference type="ARBA" id="ARBA00004651"/>
    </source>
</evidence>
<dbReference type="Pfam" id="PF00528">
    <property type="entry name" value="BPD_transp_1"/>
    <property type="match status" value="1"/>
</dbReference>
<organism evidence="10 11">
    <name type="scientific">Amycolatopsis camponoti</name>
    <dbReference type="NCBI Taxonomy" id="2606593"/>
    <lineage>
        <taxon>Bacteria</taxon>
        <taxon>Bacillati</taxon>
        <taxon>Actinomycetota</taxon>
        <taxon>Actinomycetes</taxon>
        <taxon>Pseudonocardiales</taxon>
        <taxon>Pseudonocardiaceae</taxon>
        <taxon>Amycolatopsis</taxon>
    </lineage>
</organism>
<keyword evidence="5 7" id="KW-1133">Transmembrane helix</keyword>
<dbReference type="PANTHER" id="PTHR30151">
    <property type="entry name" value="ALKANE SULFONATE ABC TRANSPORTER-RELATED, MEMBRANE SUBUNIT"/>
    <property type="match status" value="1"/>
</dbReference>
<dbReference type="InterPro" id="IPR000515">
    <property type="entry name" value="MetI-like"/>
</dbReference>
<dbReference type="InterPro" id="IPR035906">
    <property type="entry name" value="MetI-like_sf"/>
</dbReference>
<comment type="similarity">
    <text evidence="7">Belongs to the binding-protein-dependent transport system permease family.</text>
</comment>
<feature type="compositionally biased region" description="Polar residues" evidence="8">
    <location>
        <begin position="1"/>
        <end position="24"/>
    </location>
</feature>
<gene>
    <name evidence="10" type="ORF">AA23TX_06595</name>
</gene>
<feature type="transmembrane region" description="Helical" evidence="7">
    <location>
        <begin position="39"/>
        <end position="62"/>
    </location>
</feature>
<evidence type="ECO:0000256" key="2">
    <source>
        <dbReference type="ARBA" id="ARBA00022448"/>
    </source>
</evidence>
<feature type="domain" description="ABC transmembrane type-1" evidence="9">
    <location>
        <begin position="94"/>
        <end position="274"/>
    </location>
</feature>
<feature type="transmembrane region" description="Helical" evidence="7">
    <location>
        <begin position="160"/>
        <end position="183"/>
    </location>
</feature>
<name>A0A6I8LU64_9PSEU</name>
<sequence length="294" mass="31714">MANTSPPVDTTRPGATTTSMTNDSPPAKSRRGRGGRQKLASVGWAAAPPATFVVIILLWAAAVEIFTIPSYLLPSPMAVLSRMFDERSNLLAQAVPTLEALGIGLLLCLVISIPAGLLIALSKVAKQTIYPIVMLMQLVPKIAIAPLLLVWLGFSIQTKVGLVVLIAFFPLLMSSIAGFVSLDDRLLYLTRSMGASKMQTFWRLRLPAALPIIFSGIKTCATIAITGALVAEFLASNEGLGYALLRAGSQLDTTYIFAILVVLTLIGIVINYLIEAVEWWLTPWQRHQGQQGKK</sequence>
<evidence type="ECO:0000256" key="4">
    <source>
        <dbReference type="ARBA" id="ARBA00022692"/>
    </source>
</evidence>
<keyword evidence="11" id="KW-1185">Reference proteome</keyword>
<accession>A0A6I8LU64</accession>
<keyword evidence="6 7" id="KW-0472">Membrane</keyword>
<dbReference type="GO" id="GO:0055085">
    <property type="term" value="P:transmembrane transport"/>
    <property type="evidence" value="ECO:0007669"/>
    <property type="project" value="InterPro"/>
</dbReference>
<feature type="transmembrane region" description="Helical" evidence="7">
    <location>
        <begin position="100"/>
        <end position="121"/>
    </location>
</feature>
<dbReference type="SUPFAM" id="SSF161098">
    <property type="entry name" value="MetI-like"/>
    <property type="match status" value="1"/>
</dbReference>
<keyword evidence="2 7" id="KW-0813">Transport</keyword>
<feature type="transmembrane region" description="Helical" evidence="7">
    <location>
        <begin position="204"/>
        <end position="235"/>
    </location>
</feature>
<evidence type="ECO:0000256" key="8">
    <source>
        <dbReference type="SAM" id="MobiDB-lite"/>
    </source>
</evidence>
<evidence type="ECO:0000259" key="9">
    <source>
        <dbReference type="PROSITE" id="PS50928"/>
    </source>
</evidence>
<feature type="transmembrane region" description="Helical" evidence="7">
    <location>
        <begin position="133"/>
        <end position="154"/>
    </location>
</feature>
<protein>
    <submittedName>
        <fullName evidence="10">Hydroxymethylpyrimidine ABC transporter</fullName>
    </submittedName>
</protein>